<protein>
    <submittedName>
        <fullName evidence="2">Competence protein ComM</fullName>
    </submittedName>
</protein>
<dbReference type="CDD" id="cd00009">
    <property type="entry name" value="AAA"/>
    <property type="match status" value="1"/>
</dbReference>
<dbReference type="InterPro" id="IPR004482">
    <property type="entry name" value="Mg_chelat-rel"/>
</dbReference>
<reference evidence="2 3" key="1">
    <citation type="submission" date="2017-07" db="EMBL/GenBank/DDBJ databases">
        <title>Complete genome sequence of Actinoalloteichus hoggarensis DSM 45943, type strain of Actinoalloteichus hoggarensis.</title>
        <authorList>
            <person name="Ruckert C."/>
            <person name="Nouioui I."/>
            <person name="Willmese J."/>
            <person name="van Wezel G."/>
            <person name="Klenk H.-P."/>
            <person name="Kalinowski J."/>
            <person name="Zotchev S.B."/>
        </authorList>
    </citation>
    <scope>NUCLEOTIDE SEQUENCE [LARGE SCALE GENOMIC DNA]</scope>
    <source>
        <strain evidence="2 3">DSM 45943</strain>
    </source>
</reference>
<dbReference type="Gene3D" id="3.40.50.300">
    <property type="entry name" value="P-loop containing nucleotide triphosphate hydrolases"/>
    <property type="match status" value="1"/>
</dbReference>
<evidence type="ECO:0000313" key="3">
    <source>
        <dbReference type="Proteomes" id="UP000204221"/>
    </source>
</evidence>
<evidence type="ECO:0000313" key="2">
    <source>
        <dbReference type="EMBL" id="ASO19319.1"/>
    </source>
</evidence>
<dbReference type="GO" id="GO:0005524">
    <property type="term" value="F:ATP binding"/>
    <property type="evidence" value="ECO:0007669"/>
    <property type="project" value="InterPro"/>
</dbReference>
<dbReference type="EMBL" id="CP022521">
    <property type="protein sequence ID" value="ASO19319.1"/>
    <property type="molecule type" value="Genomic_DNA"/>
</dbReference>
<comment type="similarity">
    <text evidence="1">Belongs to the Mg-chelatase subunits D/I family. ComM subfamily.</text>
</comment>
<dbReference type="InterPro" id="IPR020568">
    <property type="entry name" value="Ribosomal_Su5_D2-typ_SF"/>
</dbReference>
<dbReference type="OrthoDB" id="9813147at2"/>
<dbReference type="InterPro" id="IPR045006">
    <property type="entry name" value="CHLI-like"/>
</dbReference>
<dbReference type="SMART" id="SM00382">
    <property type="entry name" value="AAA"/>
    <property type="match status" value="1"/>
</dbReference>
<dbReference type="Pfam" id="PF13335">
    <property type="entry name" value="Mg_chelatase_C"/>
    <property type="match status" value="1"/>
</dbReference>
<dbReference type="KEGG" id="ahg:AHOG_08370"/>
<dbReference type="PANTHER" id="PTHR32039">
    <property type="entry name" value="MAGNESIUM-CHELATASE SUBUNIT CHLI"/>
    <property type="match status" value="1"/>
</dbReference>
<dbReference type="Proteomes" id="UP000204221">
    <property type="component" value="Chromosome"/>
</dbReference>
<sequence>MGIATGWGVALIGVDGVPVEIEADVGAGVPDVKLLGRPDAVVNESKDRIKAALRNSGESWPRSRVTLGMSPAGLQKCGAGYDLALACVVLAAAGMVPAVRLPGMLLLGELALDGRLRAVRGVLPALLAARKAGLREAVVPESALPEAALVEGVVSRGARRLIDVIRWLRGETDELIGATRADPPARREGGDLADVVGQPEARWALEVAAAGGHHLLMVGPPGTGKTMLAQRLAGLLPELSREEAIEVTMIRSVAGLLAPDAPLARYPPFVAPHHSISLAALVGGGAGMARPGAVSSAHRGVLLADEACEFGAKHLDALRTALEDGEVRIARSLGVARFPARCQLVLATNPCPCAPPRDLDCVCSAVTRRRYFGRLSGPLLDRVDLRVRMRPVTGLTIRSGHEPEPTEMVRERVRLARLRAARRWAEHGWRCNAEVPGPALRRDFPLPRDALKILDRGLTIGAMTARGADRCLRVAWTLSDLAGAEQPDSAHVAAALQFRDRLAS</sequence>
<keyword evidence="3" id="KW-1185">Reference proteome</keyword>
<dbReference type="Pfam" id="PF13541">
    <property type="entry name" value="ChlI"/>
    <property type="match status" value="1"/>
</dbReference>
<dbReference type="NCBIfam" id="TIGR00368">
    <property type="entry name" value="YifB family Mg chelatase-like AAA ATPase"/>
    <property type="match status" value="1"/>
</dbReference>
<name>A0A221W0N2_9PSEU</name>
<evidence type="ECO:0000256" key="1">
    <source>
        <dbReference type="ARBA" id="ARBA00006354"/>
    </source>
</evidence>
<dbReference type="RefSeq" id="WP_093940841.1">
    <property type="nucleotide sequence ID" value="NZ_CP022521.1"/>
</dbReference>
<dbReference type="AlphaFoldDB" id="A0A221W0N2"/>
<organism evidence="2 3">
    <name type="scientific">Actinoalloteichus hoggarensis</name>
    <dbReference type="NCBI Taxonomy" id="1470176"/>
    <lineage>
        <taxon>Bacteria</taxon>
        <taxon>Bacillati</taxon>
        <taxon>Actinomycetota</taxon>
        <taxon>Actinomycetes</taxon>
        <taxon>Pseudonocardiales</taxon>
        <taxon>Pseudonocardiaceae</taxon>
        <taxon>Actinoalloteichus</taxon>
    </lineage>
</organism>
<proteinExistence type="inferred from homology"/>
<dbReference type="InterPro" id="IPR025158">
    <property type="entry name" value="Mg_chelat-rel_C"/>
</dbReference>
<dbReference type="InterPro" id="IPR014721">
    <property type="entry name" value="Ribsml_uS5_D2-typ_fold_subgr"/>
</dbReference>
<accession>A0A221W0N2</accession>
<dbReference type="SUPFAM" id="SSF52540">
    <property type="entry name" value="P-loop containing nucleoside triphosphate hydrolases"/>
    <property type="match status" value="1"/>
</dbReference>
<dbReference type="Pfam" id="PF01078">
    <property type="entry name" value="Mg_chelatase"/>
    <property type="match status" value="1"/>
</dbReference>
<dbReference type="PANTHER" id="PTHR32039:SF7">
    <property type="entry name" value="COMPETENCE PROTEIN COMM"/>
    <property type="match status" value="1"/>
</dbReference>
<dbReference type="InterPro" id="IPR003593">
    <property type="entry name" value="AAA+_ATPase"/>
</dbReference>
<dbReference type="SUPFAM" id="SSF54211">
    <property type="entry name" value="Ribosomal protein S5 domain 2-like"/>
    <property type="match status" value="1"/>
</dbReference>
<gene>
    <name evidence="2" type="primary">comM</name>
    <name evidence="2" type="ORF">AHOG_08370</name>
</gene>
<dbReference type="InterPro" id="IPR027417">
    <property type="entry name" value="P-loop_NTPase"/>
</dbReference>
<dbReference type="InterPro" id="IPR000523">
    <property type="entry name" value="Mg_chelatse_chII-like_cat_dom"/>
</dbReference>
<dbReference type="Gene3D" id="3.30.230.10">
    <property type="match status" value="1"/>
</dbReference>